<feature type="domain" description="CHY-type" evidence="5">
    <location>
        <begin position="5"/>
        <end position="79"/>
    </location>
</feature>
<evidence type="ECO:0000256" key="2">
    <source>
        <dbReference type="ARBA" id="ARBA00022771"/>
    </source>
</evidence>
<evidence type="ECO:0000313" key="8">
    <source>
        <dbReference type="Proteomes" id="UP000828390"/>
    </source>
</evidence>
<dbReference type="Proteomes" id="UP000828390">
    <property type="component" value="Unassembled WGS sequence"/>
</dbReference>
<keyword evidence="1" id="KW-0479">Metal-binding</keyword>
<dbReference type="InterPro" id="IPR037275">
    <property type="entry name" value="Znf_CTCHY_sf"/>
</dbReference>
<protein>
    <submittedName>
        <fullName evidence="7">Uncharacterized protein</fullName>
    </submittedName>
</protein>
<evidence type="ECO:0000256" key="3">
    <source>
        <dbReference type="ARBA" id="ARBA00022833"/>
    </source>
</evidence>
<dbReference type="PROSITE" id="PS51270">
    <property type="entry name" value="ZF_CTCHY"/>
    <property type="match status" value="1"/>
</dbReference>
<evidence type="ECO:0000259" key="6">
    <source>
        <dbReference type="PROSITE" id="PS51270"/>
    </source>
</evidence>
<dbReference type="GO" id="GO:0006511">
    <property type="term" value="P:ubiquitin-dependent protein catabolic process"/>
    <property type="evidence" value="ECO:0007669"/>
    <property type="project" value="TreeGrafter"/>
</dbReference>
<keyword evidence="8" id="KW-1185">Reference proteome</keyword>
<keyword evidence="3" id="KW-0862">Zinc</keyword>
<dbReference type="Pfam" id="PF05495">
    <property type="entry name" value="zf-CHY"/>
    <property type="match status" value="1"/>
</dbReference>
<dbReference type="PROSITE" id="PS51266">
    <property type="entry name" value="ZF_CHY"/>
    <property type="match status" value="1"/>
</dbReference>
<sequence>MASYDNRNWFTSRNILTRADLGEYLAPCCKKFYKCRVCHDENETHDETYVIDRKAVELIKCSMCDLVQNVRNICESCNVVFGKYFCEKCRLYDDEDKGQFHCDECGLCSALRRSPAVIVQCV</sequence>
<dbReference type="InterPro" id="IPR017921">
    <property type="entry name" value="Znf_CTCHY"/>
</dbReference>
<evidence type="ECO:0000256" key="1">
    <source>
        <dbReference type="ARBA" id="ARBA00022723"/>
    </source>
</evidence>
<dbReference type="SUPFAM" id="SSF161219">
    <property type="entry name" value="CHY zinc finger-like"/>
    <property type="match status" value="1"/>
</dbReference>
<evidence type="ECO:0000256" key="4">
    <source>
        <dbReference type="PROSITE-ProRule" id="PRU00601"/>
    </source>
</evidence>
<dbReference type="GO" id="GO:0016567">
    <property type="term" value="P:protein ubiquitination"/>
    <property type="evidence" value="ECO:0007669"/>
    <property type="project" value="TreeGrafter"/>
</dbReference>
<accession>A0A9D3Y7Q7</accession>
<dbReference type="SUPFAM" id="SSF161245">
    <property type="entry name" value="Zinc hairpin stack"/>
    <property type="match status" value="1"/>
</dbReference>
<dbReference type="InterPro" id="IPR037274">
    <property type="entry name" value="Znf_CHY_sf"/>
</dbReference>
<dbReference type="GO" id="GO:0008270">
    <property type="term" value="F:zinc ion binding"/>
    <property type="evidence" value="ECO:0007669"/>
    <property type="project" value="UniProtKB-KW"/>
</dbReference>
<gene>
    <name evidence="7" type="ORF">DPMN_081671</name>
</gene>
<keyword evidence="2 4" id="KW-0863">Zinc-finger</keyword>
<organism evidence="7 8">
    <name type="scientific">Dreissena polymorpha</name>
    <name type="common">Zebra mussel</name>
    <name type="synonym">Mytilus polymorpha</name>
    <dbReference type="NCBI Taxonomy" id="45954"/>
    <lineage>
        <taxon>Eukaryota</taxon>
        <taxon>Metazoa</taxon>
        <taxon>Spiralia</taxon>
        <taxon>Lophotrochozoa</taxon>
        <taxon>Mollusca</taxon>
        <taxon>Bivalvia</taxon>
        <taxon>Autobranchia</taxon>
        <taxon>Heteroconchia</taxon>
        <taxon>Euheterodonta</taxon>
        <taxon>Imparidentia</taxon>
        <taxon>Neoheterodontei</taxon>
        <taxon>Myida</taxon>
        <taxon>Dreissenoidea</taxon>
        <taxon>Dreissenidae</taxon>
        <taxon>Dreissena</taxon>
    </lineage>
</organism>
<dbReference type="GO" id="GO:0061630">
    <property type="term" value="F:ubiquitin protein ligase activity"/>
    <property type="evidence" value="ECO:0007669"/>
    <property type="project" value="TreeGrafter"/>
</dbReference>
<evidence type="ECO:0000313" key="7">
    <source>
        <dbReference type="EMBL" id="KAH3694231.1"/>
    </source>
</evidence>
<name>A0A9D3Y7Q7_DREPO</name>
<dbReference type="PANTHER" id="PTHR21319:SF53">
    <property type="entry name" value="RING FINGER AND CHY ZINC FINGER DOMAIN-CONTAINING PROTEIN 1"/>
    <property type="match status" value="1"/>
</dbReference>
<comment type="caution">
    <text evidence="7">The sequence shown here is derived from an EMBL/GenBank/DDBJ whole genome shotgun (WGS) entry which is preliminary data.</text>
</comment>
<proteinExistence type="predicted"/>
<dbReference type="EMBL" id="JAIWYP010000016">
    <property type="protein sequence ID" value="KAH3694231.1"/>
    <property type="molecule type" value="Genomic_DNA"/>
</dbReference>
<feature type="domain" description="CTCHY-type" evidence="6">
    <location>
        <begin position="81"/>
        <end position="122"/>
    </location>
</feature>
<dbReference type="GO" id="GO:0005634">
    <property type="term" value="C:nucleus"/>
    <property type="evidence" value="ECO:0007669"/>
    <property type="project" value="TreeGrafter"/>
</dbReference>
<evidence type="ECO:0000259" key="5">
    <source>
        <dbReference type="PROSITE" id="PS51266"/>
    </source>
</evidence>
<reference evidence="7" key="2">
    <citation type="submission" date="2020-11" db="EMBL/GenBank/DDBJ databases">
        <authorList>
            <person name="McCartney M.A."/>
            <person name="Auch B."/>
            <person name="Kono T."/>
            <person name="Mallez S."/>
            <person name="Becker A."/>
            <person name="Gohl D.M."/>
            <person name="Silverstein K.A.T."/>
            <person name="Koren S."/>
            <person name="Bechman K.B."/>
            <person name="Herman A."/>
            <person name="Abrahante J.E."/>
            <person name="Garbe J."/>
        </authorList>
    </citation>
    <scope>NUCLEOTIDE SEQUENCE</scope>
    <source>
        <strain evidence="7">Duluth1</strain>
        <tissue evidence="7">Whole animal</tissue>
    </source>
</reference>
<reference evidence="7" key="1">
    <citation type="journal article" date="2019" name="bioRxiv">
        <title>The Genome of the Zebra Mussel, Dreissena polymorpha: A Resource for Invasive Species Research.</title>
        <authorList>
            <person name="McCartney M.A."/>
            <person name="Auch B."/>
            <person name="Kono T."/>
            <person name="Mallez S."/>
            <person name="Zhang Y."/>
            <person name="Obille A."/>
            <person name="Becker A."/>
            <person name="Abrahante J.E."/>
            <person name="Garbe J."/>
            <person name="Badalamenti J.P."/>
            <person name="Herman A."/>
            <person name="Mangelson H."/>
            <person name="Liachko I."/>
            <person name="Sullivan S."/>
            <person name="Sone E.D."/>
            <person name="Koren S."/>
            <person name="Silverstein K.A.T."/>
            <person name="Beckman K.B."/>
            <person name="Gohl D.M."/>
        </authorList>
    </citation>
    <scope>NUCLEOTIDE SEQUENCE</scope>
    <source>
        <strain evidence="7">Duluth1</strain>
        <tissue evidence="7">Whole animal</tissue>
    </source>
</reference>
<dbReference type="PANTHER" id="PTHR21319">
    <property type="entry name" value="RING FINGER AND CHY ZINC FINGER DOMAIN-CONTAINING PROTEIN 1"/>
    <property type="match status" value="1"/>
</dbReference>
<dbReference type="AlphaFoldDB" id="A0A9D3Y7Q7"/>
<dbReference type="InterPro" id="IPR008913">
    <property type="entry name" value="Znf_CHY"/>
</dbReference>